<keyword evidence="3" id="KW-1185">Reference proteome</keyword>
<dbReference type="EMBL" id="AP028127">
    <property type="protein sequence ID" value="BEH90063.1"/>
    <property type="molecule type" value="Genomic_DNA"/>
</dbReference>
<gene>
    <name evidence="2" type="ORF">T23_01650</name>
</gene>
<keyword evidence="1" id="KW-0812">Transmembrane</keyword>
<evidence type="ECO:0000313" key="3">
    <source>
        <dbReference type="Proteomes" id="UP001432099"/>
    </source>
</evidence>
<protein>
    <recommendedName>
        <fullName evidence="4">ABC-2 family transporter protein</fullName>
    </recommendedName>
</protein>
<dbReference type="Proteomes" id="UP001432099">
    <property type="component" value="Chromosome"/>
</dbReference>
<evidence type="ECO:0008006" key="4">
    <source>
        <dbReference type="Google" id="ProtNLM"/>
    </source>
</evidence>
<feature type="transmembrane region" description="Helical" evidence="1">
    <location>
        <begin position="209"/>
        <end position="229"/>
    </location>
</feature>
<keyword evidence="1" id="KW-1133">Transmembrane helix</keyword>
<feature type="transmembrane region" description="Helical" evidence="1">
    <location>
        <begin position="75"/>
        <end position="95"/>
    </location>
</feature>
<sequence>MKFLTLIEIEIKKLLPWMLTLFITLSAVSTGLFYKLINKTYQKEILPQIMESSLETYVKENGRVSLTLLFDSTPVPLLFLLSAILLVCFAFYLWYKEWFGASKRIYMLLTLKGSRLKIFFSKLLVTVFSVFCFYGLILFILWILSFVMTLVFPKELIAPQPVTSLLHYSNSIGLVLPLSMGDFIYKLGFIILMFSLISFFVLCDRSKKVIGIICGGAFLLANIALFLYTKTLYLYMDERLIVDYGFVFVMSALTMGLCTWLINKKVSI</sequence>
<keyword evidence="1" id="KW-0472">Membrane</keyword>
<organism evidence="2 3">
    <name type="scientific">Turicibacter faecis</name>
    <dbReference type="NCBI Taxonomy" id="2963365"/>
    <lineage>
        <taxon>Bacteria</taxon>
        <taxon>Bacillati</taxon>
        <taxon>Bacillota</taxon>
        <taxon>Erysipelotrichia</taxon>
        <taxon>Erysipelotrichales</taxon>
        <taxon>Turicibacteraceae</taxon>
        <taxon>Turicibacter</taxon>
    </lineage>
</organism>
<evidence type="ECO:0000313" key="2">
    <source>
        <dbReference type="EMBL" id="BEH90063.1"/>
    </source>
</evidence>
<feature type="transmembrane region" description="Helical" evidence="1">
    <location>
        <begin position="14"/>
        <end position="34"/>
    </location>
</feature>
<evidence type="ECO:0000256" key="1">
    <source>
        <dbReference type="SAM" id="Phobius"/>
    </source>
</evidence>
<reference evidence="2" key="1">
    <citation type="journal article" date="2024" name="Int. J. Syst. Evol. Microbiol.">
        <title>Turicibacter faecis sp. nov., isolated from faeces of heart failure mouse model.</title>
        <authorList>
            <person name="Imamura Y."/>
            <person name="Motooka D."/>
            <person name="Nakajima Y."/>
            <person name="Ito S."/>
            <person name="Kitakaze M."/>
            <person name="Iida T."/>
            <person name="Nakamura S."/>
        </authorList>
    </citation>
    <scope>NUCLEOTIDE SEQUENCE</scope>
    <source>
        <strain evidence="2">TC023</strain>
    </source>
</reference>
<feature type="transmembrane region" description="Helical" evidence="1">
    <location>
        <begin position="183"/>
        <end position="202"/>
    </location>
</feature>
<proteinExistence type="predicted"/>
<feature type="transmembrane region" description="Helical" evidence="1">
    <location>
        <begin position="116"/>
        <end position="144"/>
    </location>
</feature>
<dbReference type="RefSeq" id="WP_161831003.1">
    <property type="nucleotide sequence ID" value="NZ_AP028127.1"/>
</dbReference>
<accession>A0ABN6ZGH5</accession>
<name>A0ABN6ZGH5_9FIRM</name>
<feature type="transmembrane region" description="Helical" evidence="1">
    <location>
        <begin position="241"/>
        <end position="262"/>
    </location>
</feature>